<feature type="transmembrane region" description="Helical" evidence="13">
    <location>
        <begin position="135"/>
        <end position="155"/>
    </location>
</feature>
<evidence type="ECO:0000256" key="11">
    <source>
        <dbReference type="ARBA" id="ARBA00023034"/>
    </source>
</evidence>
<feature type="transmembrane region" description="Helical" evidence="13">
    <location>
        <begin position="43"/>
        <end position="67"/>
    </location>
</feature>
<dbReference type="Gene3D" id="1.20.1280.290">
    <property type="match status" value="2"/>
</dbReference>
<feature type="transmembrane region" description="Helical" evidence="13">
    <location>
        <begin position="112"/>
        <end position="129"/>
    </location>
</feature>
<gene>
    <name evidence="14" type="ORF">OAUR00152_LOCUS32231</name>
</gene>
<evidence type="ECO:0000256" key="6">
    <source>
        <dbReference type="ARBA" id="ARBA00022475"/>
    </source>
</evidence>
<feature type="transmembrane region" description="Helical" evidence="13">
    <location>
        <begin position="167"/>
        <end position="188"/>
    </location>
</feature>
<evidence type="ECO:0000256" key="9">
    <source>
        <dbReference type="ARBA" id="ARBA00022737"/>
    </source>
</evidence>
<dbReference type="FunFam" id="1.20.1280.290:FF:000007">
    <property type="entry name" value="Bidirectional sugar transporter SWEET7"/>
    <property type="match status" value="1"/>
</dbReference>
<evidence type="ECO:0000256" key="7">
    <source>
        <dbReference type="ARBA" id="ARBA00022597"/>
    </source>
</evidence>
<accession>A0A7S4N7S0</accession>
<dbReference type="PANTHER" id="PTHR10791:SF30">
    <property type="entry name" value="SUGAR TRANSPORTER SWEET1"/>
    <property type="match status" value="1"/>
</dbReference>
<evidence type="ECO:0000256" key="13">
    <source>
        <dbReference type="SAM" id="Phobius"/>
    </source>
</evidence>
<name>A0A7S4N7S0_9STRA</name>
<dbReference type="GO" id="GO:0005886">
    <property type="term" value="C:plasma membrane"/>
    <property type="evidence" value="ECO:0007669"/>
    <property type="project" value="UniProtKB-SubCell"/>
</dbReference>
<evidence type="ECO:0000256" key="5">
    <source>
        <dbReference type="ARBA" id="ARBA00022448"/>
    </source>
</evidence>
<protein>
    <recommendedName>
        <fullName evidence="4">Sugar transporter SWEET1</fullName>
    </recommendedName>
</protein>
<keyword evidence="9" id="KW-0677">Repeat</keyword>
<reference evidence="14" key="1">
    <citation type="submission" date="2021-01" db="EMBL/GenBank/DDBJ databases">
        <authorList>
            <person name="Corre E."/>
            <person name="Pelletier E."/>
            <person name="Niang G."/>
            <person name="Scheremetjew M."/>
            <person name="Finn R."/>
            <person name="Kale V."/>
            <person name="Holt S."/>
            <person name="Cochrane G."/>
            <person name="Meng A."/>
            <person name="Brown T."/>
            <person name="Cohen L."/>
        </authorList>
    </citation>
    <scope>NUCLEOTIDE SEQUENCE</scope>
    <source>
        <strain evidence="14">Isolate 1302-5</strain>
    </source>
</reference>
<keyword evidence="8 13" id="KW-0812">Transmembrane</keyword>
<feature type="transmembrane region" description="Helical" evidence="13">
    <location>
        <begin position="200"/>
        <end position="217"/>
    </location>
</feature>
<feature type="transmembrane region" description="Helical" evidence="13">
    <location>
        <begin position="73"/>
        <end position="91"/>
    </location>
</feature>
<dbReference type="InterPro" id="IPR047664">
    <property type="entry name" value="SWEET"/>
</dbReference>
<keyword evidence="6" id="KW-1003">Cell membrane</keyword>
<evidence type="ECO:0000256" key="1">
    <source>
        <dbReference type="ARBA" id="ARBA00004651"/>
    </source>
</evidence>
<comment type="subcellular location">
    <subcellularLocation>
        <location evidence="1">Cell membrane</location>
        <topology evidence="1">Multi-pass membrane protein</topology>
    </subcellularLocation>
    <subcellularLocation>
        <location evidence="2">Golgi apparatus membrane</location>
        <topology evidence="2">Multi-pass membrane protein</topology>
    </subcellularLocation>
</comment>
<evidence type="ECO:0000256" key="4">
    <source>
        <dbReference type="ARBA" id="ARBA00021741"/>
    </source>
</evidence>
<dbReference type="Pfam" id="PF03083">
    <property type="entry name" value="MtN3_slv"/>
    <property type="match status" value="2"/>
</dbReference>
<evidence type="ECO:0000256" key="3">
    <source>
        <dbReference type="ARBA" id="ARBA00007809"/>
    </source>
</evidence>
<comment type="similarity">
    <text evidence="3">Belongs to the SWEET sugar transporter family.</text>
</comment>
<keyword evidence="12 13" id="KW-0472">Membrane</keyword>
<evidence type="ECO:0000256" key="12">
    <source>
        <dbReference type="ARBA" id="ARBA00023136"/>
    </source>
</evidence>
<dbReference type="PANTHER" id="PTHR10791">
    <property type="entry name" value="RAG1-ACTIVATING PROTEIN 1"/>
    <property type="match status" value="1"/>
</dbReference>
<dbReference type="GO" id="GO:0000139">
    <property type="term" value="C:Golgi membrane"/>
    <property type="evidence" value="ECO:0007669"/>
    <property type="project" value="UniProtKB-SubCell"/>
</dbReference>
<dbReference type="AlphaFoldDB" id="A0A7S4N7S0"/>
<feature type="transmembrane region" description="Helical" evidence="13">
    <location>
        <begin position="6"/>
        <end position="31"/>
    </location>
</feature>
<dbReference type="GO" id="GO:0051119">
    <property type="term" value="F:sugar transmembrane transporter activity"/>
    <property type="evidence" value="ECO:0007669"/>
    <property type="project" value="InterPro"/>
</dbReference>
<evidence type="ECO:0000256" key="8">
    <source>
        <dbReference type="ARBA" id="ARBA00022692"/>
    </source>
</evidence>
<proteinExistence type="inferred from homology"/>
<dbReference type="EMBL" id="HBKQ01046719">
    <property type="protein sequence ID" value="CAE2271419.1"/>
    <property type="molecule type" value="Transcribed_RNA"/>
</dbReference>
<dbReference type="InterPro" id="IPR004316">
    <property type="entry name" value="SWEET_rpt"/>
</dbReference>
<keyword evidence="11" id="KW-0333">Golgi apparatus</keyword>
<keyword evidence="7" id="KW-0762">Sugar transport</keyword>
<sequence length="238" mass="25797">MSDIKAAVPAWVSLCGQMAPIAGILVFAAPIPTMLQIQREKSVGALPMLPYSSMIVNCVVWFTYGLLKLEPKVWHTNSVGLFLGLYYCYVFHQFCPKNANSLPGTVWQHFQGTFLIASFILMVVVTMPKETATELVGKVGVFFCVLMFGSPLSALKNVIVMKSAKALPLPFTLATCVNCVLWSVFGLLDTHDFNIYAPNILGLCCGIAQLALIGIYGEGTTSSIKSSSEGEELKSNIA</sequence>
<organism evidence="14">
    <name type="scientific">Odontella aurita</name>
    <dbReference type="NCBI Taxonomy" id="265563"/>
    <lineage>
        <taxon>Eukaryota</taxon>
        <taxon>Sar</taxon>
        <taxon>Stramenopiles</taxon>
        <taxon>Ochrophyta</taxon>
        <taxon>Bacillariophyta</taxon>
        <taxon>Mediophyceae</taxon>
        <taxon>Biddulphiophycidae</taxon>
        <taxon>Eupodiscales</taxon>
        <taxon>Odontellaceae</taxon>
        <taxon>Odontella</taxon>
    </lineage>
</organism>
<evidence type="ECO:0000256" key="10">
    <source>
        <dbReference type="ARBA" id="ARBA00022989"/>
    </source>
</evidence>
<evidence type="ECO:0000256" key="2">
    <source>
        <dbReference type="ARBA" id="ARBA00004653"/>
    </source>
</evidence>
<keyword evidence="10 13" id="KW-1133">Transmembrane helix</keyword>
<dbReference type="FunFam" id="1.20.1280.290:FF:000004">
    <property type="entry name" value="Sugar transporter SWEET"/>
    <property type="match status" value="1"/>
</dbReference>
<keyword evidence="5" id="KW-0813">Transport</keyword>
<evidence type="ECO:0000313" key="14">
    <source>
        <dbReference type="EMBL" id="CAE2271419.1"/>
    </source>
</evidence>